<feature type="transmembrane region" description="Helical" evidence="1">
    <location>
        <begin position="60"/>
        <end position="81"/>
    </location>
</feature>
<keyword evidence="1" id="KW-1133">Transmembrane helix</keyword>
<evidence type="ECO:0000313" key="2">
    <source>
        <dbReference type="EMBL" id="RAI03068.1"/>
    </source>
</evidence>
<name>A0A8B2NS73_9HYPH</name>
<feature type="transmembrane region" description="Helical" evidence="1">
    <location>
        <begin position="186"/>
        <end position="210"/>
    </location>
</feature>
<dbReference type="InterPro" id="IPR018723">
    <property type="entry name" value="DUF2254_membrane"/>
</dbReference>
<keyword evidence="1" id="KW-0472">Membrane</keyword>
<evidence type="ECO:0000313" key="3">
    <source>
        <dbReference type="Proteomes" id="UP000249590"/>
    </source>
</evidence>
<keyword evidence="1" id="KW-0812">Transmembrane</keyword>
<protein>
    <recommendedName>
        <fullName evidence="4">DUF2254 domain-containing protein</fullName>
    </recommendedName>
</protein>
<dbReference type="Pfam" id="PF10011">
    <property type="entry name" value="DUF2254"/>
    <property type="match status" value="1"/>
</dbReference>
<gene>
    <name evidence="2" type="ORF">DLJ53_00575</name>
</gene>
<keyword evidence="3" id="KW-1185">Reference proteome</keyword>
<accession>A0A8B2NS73</accession>
<dbReference type="EMBL" id="QHHQ01000001">
    <property type="protein sequence ID" value="RAI03068.1"/>
    <property type="molecule type" value="Genomic_DNA"/>
</dbReference>
<organism evidence="2 3">
    <name type="scientific">Acuticoccus sediminis</name>
    <dbReference type="NCBI Taxonomy" id="2184697"/>
    <lineage>
        <taxon>Bacteria</taxon>
        <taxon>Pseudomonadati</taxon>
        <taxon>Pseudomonadota</taxon>
        <taxon>Alphaproteobacteria</taxon>
        <taxon>Hyphomicrobiales</taxon>
        <taxon>Amorphaceae</taxon>
        <taxon>Acuticoccus</taxon>
    </lineage>
</organism>
<evidence type="ECO:0000256" key="1">
    <source>
        <dbReference type="SAM" id="Phobius"/>
    </source>
</evidence>
<proteinExistence type="predicted"/>
<dbReference type="AlphaFoldDB" id="A0A8B2NS73"/>
<feature type="transmembrane region" description="Helical" evidence="1">
    <location>
        <begin position="106"/>
        <end position="132"/>
    </location>
</feature>
<feature type="transmembrane region" description="Helical" evidence="1">
    <location>
        <begin position="153"/>
        <end position="174"/>
    </location>
</feature>
<comment type="caution">
    <text evidence="2">The sequence shown here is derived from an EMBL/GenBank/DDBJ whole genome shotgun (WGS) entry which is preliminary data.</text>
</comment>
<evidence type="ECO:0008006" key="4">
    <source>
        <dbReference type="Google" id="ProtNLM"/>
    </source>
</evidence>
<sequence length="499" mass="54209">MPRLGMSCQRALQQRQAIPLGTRPRPAATDGRDRAFALDELDCTMRALIFRNLAELRQNYWFWPSLLTAVAFALGLLLPFIDQALGPGWMQAVPFLRPTGVDGARAILTTLAGATLGVAGVAFSITIVAVNFASSNYGPRLIGNFMGDRVNQVVLGVLVSTFVYCITVLSTVHAQNQTFDGDAGAFVPQLSVLFALALTLVSVGALIGYIHHVPESINIMNLVARIGMKLRESILRTLDEEAAWRRENVTVDVSAWRKNPPDSGSTLRADMAGYLQQIDIAGLAALADEAEGQIVIHRAPGDFMTVDEPLLTIHPEQDEAWMESLRAHVSLGSNRTEMQDVMFLSDQLVEVLIRALSPGVNDPNTAILCLDWLRAGLSAFANREPWQPADAEGRILYTRATFETMLTRSFGDMRQHIAADRSVTLHAIGVLTDLAIVAATPSMLAAVTGELDRLATAAAERLPESVGRGEAERALALARSRIESRDRQPIGIGTAREPL</sequence>
<dbReference type="Proteomes" id="UP000249590">
    <property type="component" value="Unassembled WGS sequence"/>
</dbReference>
<reference evidence="2 3" key="1">
    <citation type="submission" date="2018-05" db="EMBL/GenBank/DDBJ databases">
        <title>Acuticoccus sediminis sp. nov., isolated from deep-sea sediment of Indian Ocean.</title>
        <authorList>
            <person name="Liu X."/>
            <person name="Lai Q."/>
            <person name="Du Y."/>
            <person name="Sun F."/>
            <person name="Zhang X."/>
            <person name="Wang S."/>
            <person name="Shao Z."/>
        </authorList>
    </citation>
    <scope>NUCLEOTIDE SEQUENCE [LARGE SCALE GENOMIC DNA]</scope>
    <source>
        <strain evidence="2 3">PTG4-2</strain>
    </source>
</reference>